<dbReference type="InterPro" id="IPR007080">
    <property type="entry name" value="RNA_pol_Rpb1_1"/>
</dbReference>
<comment type="catalytic activity">
    <reaction evidence="11">
        <text>RNA(n) + a ribonucleoside 5'-triphosphate = RNA(n+1) + diphosphate</text>
        <dbReference type="Rhea" id="RHEA:21248"/>
        <dbReference type="Rhea" id="RHEA-COMP:14527"/>
        <dbReference type="Rhea" id="RHEA-COMP:17342"/>
        <dbReference type="ChEBI" id="CHEBI:33019"/>
        <dbReference type="ChEBI" id="CHEBI:61557"/>
        <dbReference type="ChEBI" id="CHEBI:140395"/>
        <dbReference type="EC" id="2.7.7.6"/>
    </reaction>
</comment>
<dbReference type="InterPro" id="IPR015699">
    <property type="entry name" value="DNA-dir_RNA_pol1_lsu_N"/>
</dbReference>
<dbReference type="InterPro" id="IPR007083">
    <property type="entry name" value="RNA_pol_Rpb1_4"/>
</dbReference>
<dbReference type="GO" id="GO:0046872">
    <property type="term" value="F:metal ion binding"/>
    <property type="evidence" value="ECO:0007669"/>
    <property type="project" value="UniProtKB-KW"/>
</dbReference>
<reference evidence="15" key="1">
    <citation type="journal article" date="2023" name="Commun. Biol.">
        <title>Genome analysis of Parmales, the sister group of diatoms, reveals the evolutionary specialization of diatoms from phago-mixotrophs to photoautotrophs.</title>
        <authorList>
            <person name="Ban H."/>
            <person name="Sato S."/>
            <person name="Yoshikawa S."/>
            <person name="Yamada K."/>
            <person name="Nakamura Y."/>
            <person name="Ichinomiya M."/>
            <person name="Sato N."/>
            <person name="Blanc-Mathieu R."/>
            <person name="Endo H."/>
            <person name="Kuwata A."/>
            <person name="Ogata H."/>
        </authorList>
    </citation>
    <scope>NUCLEOTIDE SEQUENCE [LARGE SCALE GENOMIC DNA]</scope>
    <source>
        <strain evidence="15">NIES 3699</strain>
    </source>
</reference>
<dbReference type="FunFam" id="2.40.40.20:FF:000019">
    <property type="entry name" value="DNA-directed RNA polymerase II subunit RPB1"/>
    <property type="match status" value="1"/>
</dbReference>
<feature type="compositionally biased region" description="Acidic residues" evidence="12">
    <location>
        <begin position="276"/>
        <end position="285"/>
    </location>
</feature>
<dbReference type="PANTHER" id="PTHR19376">
    <property type="entry name" value="DNA-DIRECTED RNA POLYMERASE"/>
    <property type="match status" value="1"/>
</dbReference>
<dbReference type="Gene3D" id="1.10.274.100">
    <property type="entry name" value="RNA polymerase Rpb1, domain 3"/>
    <property type="match status" value="1"/>
</dbReference>
<dbReference type="Pfam" id="PF00623">
    <property type="entry name" value="RNA_pol_Rpb1_2"/>
    <property type="match status" value="1"/>
</dbReference>
<evidence type="ECO:0000256" key="8">
    <source>
        <dbReference type="ARBA" id="ARBA00022842"/>
    </source>
</evidence>
<dbReference type="InterPro" id="IPR006592">
    <property type="entry name" value="RNA_pol_N"/>
</dbReference>
<evidence type="ECO:0000256" key="3">
    <source>
        <dbReference type="ARBA" id="ARBA00022478"/>
    </source>
</evidence>
<dbReference type="InterPro" id="IPR007081">
    <property type="entry name" value="RNA_pol_Rpb1_5"/>
</dbReference>
<dbReference type="Gene3D" id="4.10.860.120">
    <property type="entry name" value="RNA polymerase II, clamp domain"/>
    <property type="match status" value="1"/>
</dbReference>
<evidence type="ECO:0000256" key="11">
    <source>
        <dbReference type="RuleBase" id="RU004279"/>
    </source>
</evidence>
<keyword evidence="4 11" id="KW-0808">Transferase</keyword>
<dbReference type="Pfam" id="PF04998">
    <property type="entry name" value="RNA_pol_Rpb1_5"/>
    <property type="match status" value="1"/>
</dbReference>
<evidence type="ECO:0000259" key="13">
    <source>
        <dbReference type="SMART" id="SM00663"/>
    </source>
</evidence>
<evidence type="ECO:0000256" key="12">
    <source>
        <dbReference type="SAM" id="MobiDB-lite"/>
    </source>
</evidence>
<dbReference type="GO" id="GO:0006351">
    <property type="term" value="P:DNA-templated transcription"/>
    <property type="evidence" value="ECO:0007669"/>
    <property type="project" value="InterPro"/>
</dbReference>
<name>A0A9W7BIC5_9STRA</name>
<dbReference type="Gene3D" id="6.20.50.80">
    <property type="match status" value="1"/>
</dbReference>
<dbReference type="EMBL" id="BRXX01000072">
    <property type="protein sequence ID" value="GMH87489.1"/>
    <property type="molecule type" value="Genomic_DNA"/>
</dbReference>
<dbReference type="InterPro" id="IPR044893">
    <property type="entry name" value="RNA_pol_Rpb1_clamp_domain"/>
</dbReference>
<keyword evidence="6" id="KW-0479">Metal-binding</keyword>
<dbReference type="Pfam" id="PF04997">
    <property type="entry name" value="RNA_pol_Rpb1_1"/>
    <property type="match status" value="1"/>
</dbReference>
<proteinExistence type="inferred from homology"/>
<evidence type="ECO:0000256" key="6">
    <source>
        <dbReference type="ARBA" id="ARBA00022723"/>
    </source>
</evidence>
<comment type="subcellular location">
    <subcellularLocation>
        <location evidence="1">Nucleus</location>
    </subcellularLocation>
</comment>
<dbReference type="CDD" id="cd01435">
    <property type="entry name" value="RNAP_I_RPA1_N"/>
    <property type="match status" value="1"/>
</dbReference>
<keyword evidence="15" id="KW-1185">Reference proteome</keyword>
<keyword evidence="8" id="KW-0460">Magnesium</keyword>
<feature type="region of interest" description="Disordered" evidence="12">
    <location>
        <begin position="1437"/>
        <end position="1534"/>
    </location>
</feature>
<protein>
    <recommendedName>
        <fullName evidence="11">DNA-directed RNA polymerase subunit</fullName>
        <ecNumber evidence="11">2.7.7.6</ecNumber>
    </recommendedName>
</protein>
<comment type="function">
    <text evidence="11">DNA-dependent RNA polymerase catalyzes the transcription of DNA into RNA using the four ribonucleoside triphosphates as substrates.</text>
</comment>
<gene>
    <name evidence="14" type="ORF">TrVE_jg11594</name>
</gene>
<dbReference type="Gene3D" id="3.30.70.2850">
    <property type="match status" value="1"/>
</dbReference>
<dbReference type="InterPro" id="IPR038120">
    <property type="entry name" value="Rpb1_funnel_sf"/>
</dbReference>
<dbReference type="PANTHER" id="PTHR19376:SF11">
    <property type="entry name" value="DNA-DIRECTED RNA POLYMERASE I SUBUNIT RPA1"/>
    <property type="match status" value="1"/>
</dbReference>
<dbReference type="Gene3D" id="1.10.132.30">
    <property type="match status" value="1"/>
</dbReference>
<feature type="domain" description="RNA polymerase N-terminal" evidence="13">
    <location>
        <begin position="343"/>
        <end position="665"/>
    </location>
</feature>
<dbReference type="InterPro" id="IPR042102">
    <property type="entry name" value="RNA_pol_Rpb1_3_sf"/>
</dbReference>
<dbReference type="Pfam" id="PF04983">
    <property type="entry name" value="RNA_pol_Rpb1_3"/>
    <property type="match status" value="1"/>
</dbReference>
<dbReference type="Gene3D" id="1.10.150.390">
    <property type="match status" value="1"/>
</dbReference>
<dbReference type="Pfam" id="PF05000">
    <property type="entry name" value="RNA_pol_Rpb1_4"/>
    <property type="match status" value="1"/>
</dbReference>
<dbReference type="GO" id="GO:0003677">
    <property type="term" value="F:DNA binding"/>
    <property type="evidence" value="ECO:0007669"/>
    <property type="project" value="InterPro"/>
</dbReference>
<evidence type="ECO:0000313" key="15">
    <source>
        <dbReference type="Proteomes" id="UP001165160"/>
    </source>
</evidence>
<feature type="region of interest" description="Disordered" evidence="12">
    <location>
        <begin position="273"/>
        <end position="303"/>
    </location>
</feature>
<feature type="compositionally biased region" description="Basic and acidic residues" evidence="12">
    <location>
        <begin position="1455"/>
        <end position="1465"/>
    </location>
</feature>
<dbReference type="CDD" id="cd02735">
    <property type="entry name" value="RNAP_I_Rpa1_C"/>
    <property type="match status" value="1"/>
</dbReference>
<organism evidence="14 15">
    <name type="scientific">Triparma verrucosa</name>
    <dbReference type="NCBI Taxonomy" id="1606542"/>
    <lineage>
        <taxon>Eukaryota</taxon>
        <taxon>Sar</taxon>
        <taxon>Stramenopiles</taxon>
        <taxon>Ochrophyta</taxon>
        <taxon>Bolidophyceae</taxon>
        <taxon>Parmales</taxon>
        <taxon>Triparmaceae</taxon>
        <taxon>Triparma</taxon>
    </lineage>
</organism>
<dbReference type="InterPro" id="IPR047107">
    <property type="entry name" value="DNA-dir_RNA_pol1_lsu_C"/>
</dbReference>
<keyword evidence="3 11" id="KW-0240">DNA-directed RNA polymerase</keyword>
<evidence type="ECO:0000256" key="9">
    <source>
        <dbReference type="ARBA" id="ARBA00023163"/>
    </source>
</evidence>
<evidence type="ECO:0000256" key="5">
    <source>
        <dbReference type="ARBA" id="ARBA00022695"/>
    </source>
</evidence>
<comment type="similarity">
    <text evidence="2 11">Belongs to the RNA polymerase beta' chain family.</text>
</comment>
<dbReference type="GO" id="GO:0005736">
    <property type="term" value="C:RNA polymerase I complex"/>
    <property type="evidence" value="ECO:0007669"/>
    <property type="project" value="TreeGrafter"/>
</dbReference>
<dbReference type="InterPro" id="IPR045867">
    <property type="entry name" value="DNA-dir_RpoC_beta_prime"/>
</dbReference>
<dbReference type="Gene3D" id="6.10.250.2940">
    <property type="match status" value="1"/>
</dbReference>
<sequence>MPSNPPIRSTIQSLQFSIYTDNETRSLSTCELTSPLAFDNLGTPLPGGCYDPRLGPTSIQDGNCVTCGKGFQECPGHVAHVELCVPVYSPLLFGDMTRLLKAKCLACHRYKAGRFREYVTATKLFLLEKGAYSTAMGLDDALAGMLKKIREKDFSSKSSTPDKTSTTAKHFSSSSLYTYMDSVRASVANKPDVKLTSHERSVYRSVLSFFMKSNGGASAKCQHCSAFSPKIRADASNKFFLRKLTPKQAQNNSSKKIKIDAAINVAVGEIAPDYDSSSDSDDSDSDNTSPTSSTSPATKPDQFMTSLEIQAQVKLTWEKTSYLSSRIFGTAHCEGKNTGKGWTMFFMRTVCVPPSRFRPPMVLGNMTVEHSQNLYINKIIEINSKIASNMAQTGALKDSSDEQSLIDTKSSDTLRLWIDLQLNVNCYIDSSKDPNAAQGNSPPGIRQLLERKEGIFRKHMMGKRVNFACRSVISPDPYIGTNEIGIPLKFAKTLNFSTPVTAFNVEKMRELVSRGPENYPGACWVEEANGRRYDLGKMSEVKREAIAARLISDEGQMKVGRQLENGDTMLVNRQPTLHKPGIMAHHVRVLHSPTQQTIRMHYANCNTYNADFDGDEMNCHFPQSDLARAEAEHIASNDLQYIVPTDGSPLRGLIQDHVDGGVKLCGKNSFLEREEYFQLVYSSMATLPGLEVLDHSEDIQFLPPTILKPRELWTGKDVISTLLQNLRRSTYKDASETGILPGISMERKAKTPATAFGDSMKEHLVLIRDGYLLRGVLDKAAFGATEFSLVHAVHEAYGPHKAGLLLNSLGRLFTAYIQYYAGHSCRMEDLILKKEADEERRNLITQSYNKGMRAAAAWADSDGGKTAINDENLDNTPLKPYEHAAAAKKIHTLLSGSEGPSNAAALDSYMQGKLNPLASKNIKACLPDGLAVPFPDNTFSLMCSTGAKGSVVNQSQVSVGLGQQALEGRRVPRMSSGRTLPSFKPYDPNPRADGFITDRFLTGIRPQEYYFHCMSGREGLVDTAVKTSRSGYLQRCLVKHLEELTVQYDNTVRDAEGNVIQFLYGEDGIDPTKAAHLDCSSATLQFMARNSEALDKRYAKIKDPTLSKAVMDSENALMSADKKEFTKGEEVLAKKLRVGTDFSAESPDLCDGYFPATVKKVSSGTVSVYYADDKKKKTVKVPMRFMKKLVKDPILNDGGRKSHRLGVSGACVSERVATKTRSALREDDDQALKDALKSSKLTEEEFESIVARKYADALVAPGEAVGSIAAQSVGEPSTQMTLNTFHLAGHGGANVTLGIPRIREIIMTASRVLKTPLMSIPFNKNVDDKVQEKFARSYTKLSLREVLHHNGGVTVNEKLTQGVGEWKREYQVVLRLQSEERVKEAFGLGYDEIATAVARKFLARLGYLMKSELNRAKIHDGETGDVGVLIPASKTVGGLKKKKGGGDDDEGNNSDEEKKNEEKEAKKKAKKKKQDEEEYENEEVTEEDGVMGSRFGHRKEMATYDDDGSEDEEGADGGSADESNDDGVKEFEDSQVTIDRRRGVLILSAIEVDVSSRPLLMVGLAERAAESVVIRSRPSIERGMVVEQEGRGKCLQTEGVNFEELWKMNPDKVDHTRITSNDIWAIRCAYGVEAARLSIVNEIRGVFGVYGISVDARHLTLIADYMTFDGDYKPMNRRGMIDGSSAFLKMSFETTATFMTDAAVRCEKESLMSPSANIVLGNPVKQGTGLCDLIVAV</sequence>
<feature type="compositionally biased region" description="Low complexity" evidence="12">
    <location>
        <begin position="286"/>
        <end position="301"/>
    </location>
</feature>
<dbReference type="SUPFAM" id="SSF64484">
    <property type="entry name" value="beta and beta-prime subunits of DNA dependent RNA-polymerase"/>
    <property type="match status" value="1"/>
</dbReference>
<evidence type="ECO:0000256" key="10">
    <source>
        <dbReference type="ARBA" id="ARBA00023242"/>
    </source>
</evidence>
<comment type="caution">
    <text evidence="14">The sequence shown here is derived from an EMBL/GenBank/DDBJ whole genome shotgun (WGS) entry which is preliminary data.</text>
</comment>
<keyword evidence="10" id="KW-0539">Nucleus</keyword>
<keyword evidence="7" id="KW-0862">Zinc</keyword>
<dbReference type="SMART" id="SM00663">
    <property type="entry name" value="RPOLA_N"/>
    <property type="match status" value="1"/>
</dbReference>
<dbReference type="Proteomes" id="UP001165160">
    <property type="component" value="Unassembled WGS sequence"/>
</dbReference>
<feature type="compositionally biased region" description="Acidic residues" evidence="12">
    <location>
        <begin position="1503"/>
        <end position="1515"/>
    </location>
</feature>
<feature type="compositionally biased region" description="Acidic residues" evidence="12">
    <location>
        <begin position="1476"/>
        <end position="1489"/>
    </location>
</feature>
<dbReference type="EC" id="2.7.7.6" evidence="11"/>
<dbReference type="GO" id="GO:0003899">
    <property type="term" value="F:DNA-directed RNA polymerase activity"/>
    <property type="evidence" value="ECO:0007669"/>
    <property type="project" value="UniProtKB-EC"/>
</dbReference>
<evidence type="ECO:0000256" key="2">
    <source>
        <dbReference type="ARBA" id="ARBA00006460"/>
    </source>
</evidence>
<evidence type="ECO:0000256" key="7">
    <source>
        <dbReference type="ARBA" id="ARBA00022833"/>
    </source>
</evidence>
<dbReference type="InterPro" id="IPR007066">
    <property type="entry name" value="RNA_pol_Rpb1_3"/>
</dbReference>
<evidence type="ECO:0000256" key="4">
    <source>
        <dbReference type="ARBA" id="ARBA00022679"/>
    </source>
</evidence>
<keyword evidence="5 11" id="KW-0548">Nucleotidyltransferase</keyword>
<accession>A0A9W7BIC5</accession>
<dbReference type="Gene3D" id="2.40.40.20">
    <property type="match status" value="1"/>
</dbReference>
<keyword evidence="9 11" id="KW-0804">Transcription</keyword>
<evidence type="ECO:0000313" key="14">
    <source>
        <dbReference type="EMBL" id="GMH87489.1"/>
    </source>
</evidence>
<dbReference type="Gene3D" id="3.30.1490.180">
    <property type="entry name" value="RNA polymerase ii"/>
    <property type="match status" value="1"/>
</dbReference>
<dbReference type="InterPro" id="IPR000722">
    <property type="entry name" value="RNA_pol_asu"/>
</dbReference>
<evidence type="ECO:0000256" key="1">
    <source>
        <dbReference type="ARBA" id="ARBA00004123"/>
    </source>
</evidence>